<feature type="signal peptide" evidence="2">
    <location>
        <begin position="1"/>
        <end position="27"/>
    </location>
</feature>
<dbReference type="PROSITE" id="PS50234">
    <property type="entry name" value="VWFA"/>
    <property type="match status" value="1"/>
</dbReference>
<evidence type="ECO:0000313" key="3">
    <source>
        <dbReference type="EMBL" id="AWV90385.1"/>
    </source>
</evidence>
<feature type="compositionally biased region" description="Low complexity" evidence="1">
    <location>
        <begin position="437"/>
        <end position="447"/>
    </location>
</feature>
<evidence type="ECO:0000256" key="1">
    <source>
        <dbReference type="SAM" id="MobiDB-lite"/>
    </source>
</evidence>
<proteinExistence type="predicted"/>
<keyword evidence="2" id="KW-0732">Signal</keyword>
<dbReference type="Pfam" id="PF00092">
    <property type="entry name" value="VWA"/>
    <property type="match status" value="1"/>
</dbReference>
<evidence type="ECO:0000256" key="2">
    <source>
        <dbReference type="SAM" id="SignalP"/>
    </source>
</evidence>
<dbReference type="InterPro" id="IPR051266">
    <property type="entry name" value="CLCR"/>
</dbReference>
<dbReference type="AlphaFoldDB" id="A0A2Z4FNM6"/>
<dbReference type="InterPro" id="IPR036465">
    <property type="entry name" value="vWFA_dom_sf"/>
</dbReference>
<dbReference type="PANTHER" id="PTHR10579">
    <property type="entry name" value="CALCIUM-ACTIVATED CHLORIDE CHANNEL REGULATOR"/>
    <property type="match status" value="1"/>
</dbReference>
<dbReference type="KEGG" id="bsed:DN745_14025"/>
<dbReference type="EMBL" id="CP030032">
    <property type="protein sequence ID" value="AWV90385.1"/>
    <property type="molecule type" value="Genomic_DNA"/>
</dbReference>
<dbReference type="Proteomes" id="UP000249799">
    <property type="component" value="Chromosome"/>
</dbReference>
<protein>
    <submittedName>
        <fullName evidence="3">Uncharacterized protein</fullName>
    </submittedName>
</protein>
<dbReference type="SMART" id="SM00327">
    <property type="entry name" value="VWA"/>
    <property type="match status" value="1"/>
</dbReference>
<dbReference type="Gene3D" id="3.40.50.410">
    <property type="entry name" value="von Willebrand factor, type A domain"/>
    <property type="match status" value="1"/>
</dbReference>
<feature type="region of interest" description="Disordered" evidence="1">
    <location>
        <begin position="431"/>
        <end position="468"/>
    </location>
</feature>
<feature type="chain" id="PRO_5044330359" evidence="2">
    <location>
        <begin position="28"/>
        <end position="468"/>
    </location>
</feature>
<sequence length="468" mass="49730">MKSLNNNLMVCVVAMGLLVGLTSTASARTVKIDRSNGATVSAGGTVALKASLSKAYVPAKAATTMHARIELRAGEAELQERAPMNLAVVLDHSGSMGGGRLEQAKAAAHSLVDRLSEQDRLAVVSYGTSVTVNQDSVLATLANKELLHNAINAVNLGGSTNLEGGYLTGAKIVAKYPTDDSVNRVVLLSDGHANIGLQTPEELGALAGKQLEKGISVSAMGIGLDYNEKLMAKMASQGAGNYYFVEDEKKLVAIFEKEFKSLSNVVARNAKIEFKVGPGVELLKVHGFAHTMKGDKAVINLGAFYAHQHKDILVELAVSARGEAKRDIADIRLSFKDVVQGDKSVHSTGQLVATATKDRTKLASVDKSVMQRVEQITYAQNVARANDAYEKGKKDEAKKILGEQKKRMERAGAAYGFADSKVAEKVAELEAQEAEMEAAPAPSAAPAKRMRKASRSKADAVMMSADSF</sequence>
<dbReference type="SUPFAM" id="SSF53300">
    <property type="entry name" value="vWA-like"/>
    <property type="match status" value="1"/>
</dbReference>
<name>A0A2Z4FNM6_9DELT</name>
<keyword evidence="4" id="KW-1185">Reference proteome</keyword>
<reference evidence="3 4" key="1">
    <citation type="submission" date="2018-06" db="EMBL/GenBank/DDBJ databases">
        <title>Lujinxingia sediminis gen. nov. sp. nov., a new facultative anaerobic member of the class Deltaproteobacteria, and proposal of Lujinxingaceae fam. nov.</title>
        <authorList>
            <person name="Guo L.-Y."/>
            <person name="Li C.-M."/>
            <person name="Wang S."/>
            <person name="Du Z.-J."/>
        </authorList>
    </citation>
    <scope>NUCLEOTIDE SEQUENCE [LARGE SCALE GENOMIC DNA]</scope>
    <source>
        <strain evidence="3 4">FA350</strain>
    </source>
</reference>
<dbReference type="RefSeq" id="WP_111335805.1">
    <property type="nucleotide sequence ID" value="NZ_CP030032.1"/>
</dbReference>
<dbReference type="PANTHER" id="PTHR10579:SF43">
    <property type="entry name" value="ZINC FINGER (C3HC4-TYPE RING FINGER) FAMILY PROTEIN"/>
    <property type="match status" value="1"/>
</dbReference>
<gene>
    <name evidence="3" type="ORF">DN745_14025</name>
</gene>
<dbReference type="InterPro" id="IPR002035">
    <property type="entry name" value="VWF_A"/>
</dbReference>
<evidence type="ECO:0000313" key="4">
    <source>
        <dbReference type="Proteomes" id="UP000249799"/>
    </source>
</evidence>
<organism evidence="3 4">
    <name type="scientific">Bradymonas sediminis</name>
    <dbReference type="NCBI Taxonomy" id="1548548"/>
    <lineage>
        <taxon>Bacteria</taxon>
        <taxon>Deltaproteobacteria</taxon>
        <taxon>Bradymonadales</taxon>
        <taxon>Bradymonadaceae</taxon>
        <taxon>Bradymonas</taxon>
    </lineage>
</organism>
<dbReference type="OrthoDB" id="9781333at2"/>
<accession>A0A2Z4FNM6</accession>